<dbReference type="Gene3D" id="3.30.559.10">
    <property type="entry name" value="Chloramphenicol acetyltransferase-like domain"/>
    <property type="match status" value="2"/>
</dbReference>
<evidence type="ECO:0000313" key="7">
    <source>
        <dbReference type="EMBL" id="KAE8389501.1"/>
    </source>
</evidence>
<dbReference type="InterPro" id="IPR020806">
    <property type="entry name" value="PKS_PP-bd"/>
</dbReference>
<dbReference type="FunFam" id="3.40.50.980:FF:000001">
    <property type="entry name" value="Non-ribosomal peptide synthetase"/>
    <property type="match status" value="1"/>
</dbReference>
<dbReference type="FunFam" id="3.30.300.30:FF:000015">
    <property type="entry name" value="Nonribosomal peptide synthase SidD"/>
    <property type="match status" value="1"/>
</dbReference>
<dbReference type="NCBIfam" id="TIGR01733">
    <property type="entry name" value="AA-adenyl-dom"/>
    <property type="match status" value="1"/>
</dbReference>
<dbReference type="GO" id="GO:0043041">
    <property type="term" value="P:amino acid activation for nonribosomal peptide biosynthetic process"/>
    <property type="evidence" value="ECO:0007669"/>
    <property type="project" value="TreeGrafter"/>
</dbReference>
<dbReference type="Gene3D" id="3.40.50.980">
    <property type="match status" value="2"/>
</dbReference>
<comment type="similarity">
    <text evidence="5">Belongs to the NRP synthetase family.</text>
</comment>
<organism evidence="7">
    <name type="scientific">Petromyces alliaceus</name>
    <name type="common">Aspergillus alliaceus</name>
    <dbReference type="NCBI Taxonomy" id="209559"/>
    <lineage>
        <taxon>Eukaryota</taxon>
        <taxon>Fungi</taxon>
        <taxon>Dikarya</taxon>
        <taxon>Ascomycota</taxon>
        <taxon>Pezizomycotina</taxon>
        <taxon>Eurotiomycetes</taxon>
        <taxon>Eurotiomycetidae</taxon>
        <taxon>Eurotiales</taxon>
        <taxon>Aspergillaceae</taxon>
        <taxon>Aspergillus</taxon>
        <taxon>Aspergillus subgen. Circumdati</taxon>
    </lineage>
</organism>
<dbReference type="OrthoDB" id="416786at2759"/>
<sequence>MESSLLSKHHHQQIYKWNSLAPTGPLDTSIQTVFHLQCMLQPDAQAICAWDGTLTYRELHKVSSDVQSLLRKYNLNPDSVVPILSQKSIWVVVSMLGVLKAGAAFVLLDPSYPTKRLQDICQDCGAKVIICSDETRATGLAERILVVGASNVLKATTRAVEPAKTTSHHAAYVVYTSGSTGIPKGIVIEHGSFCTNAITTSQAQNLDRSSRVLQFASYAFDVSVYECLAPLLLGGCVCIPSESQRMNSLKEAVANLRVNWAELTPSVARLWYPEDVPTIKTLVLGGEPMLPSDICRWKDNVRLVCAYGPAECTVVSTVQPHVHKPADIGMSPGGTCWIAAKDNHHKLAPIGSIGELIVGGPIVGRGYLNRPSLTASVFITNPRWAPLFQVNDTYRFYKTGDLVRYMSDGSITYVARKDTQVKLNGQRVELGEVEHQARQCFEHAVVVAEVAAPAGRKPSLVLFIAPTQSSSMDTDCTTLLSSPSGGFQCRVQAAKPRLQSVLPSHMIPTAYIELIAIPISRTGKVDRKMLREAVERITDQEFRAYHPAVHNNMTNSINPLTVEQLQRLFSATLGIPEEDIAPNDSFFQLGGDSVSAISFVGEAQDQGLEVTVELLLKHQTIRELAHVAHRTSNSGNSSIPALSLLGSLDKFLLINTVTEQCSVCPDQIEDIYPCTFLQEALVAYTAKRPAAFQAQFRFQLQGKIDLRRFKQAWATVIDANPILRTRIIYFNTEALQVVLRPKDHVQWDTTEDSFDHIELFMSYGTPLLRLAITGKPDGESPLYFRLSMHHAIFDGWSYALILDAIEAAYRHTHLPLQSFTPFIKHVLDLDYDSAKEFWCSEFKELSITTFPALPLSPRYAPKSITTIHRDIDVAEWLAGRHTPSIIAQLAFSMLIAWYTESLDVVYGLTVTGRNAPVPGIHRLTGPTIATFPLRTILHGSLRVREALLSVQDHMSRIIPFEQTGLQRIKSFSVEAATACNFQTLLIIQPARKSRPSEIFSEFPENAKEQLKFATCPLTLVCELGAHGLSAKALFDTTVITPNDIERILDQLEYLIGKINHFPECRIYSIIHSPSNEPIDPGQEQPWSSYVEKKAKDYIGEGFVTIVDTIAPKGVPNQTIALFICDNTMKNKSTELSNLFSRPTEKLRKQLEELMRILRQSLPWSVVPSLCLPINYIPSTPYGQPNRASLCEQASLMGLGALRSLMDPVHRSTDYQILPEEARLRGIVAHVLGIDAQSVNLKDDFFTLGGDSISAMQVVSLCRKHHLSLTALDIFDGKTIELIASSVKPLTVLTPPSTPRTERSLDMRFSLLPLTSDQDMEELESVIMATFGIETLDKIEDAYPCTQVHQGLLKTQLLEPFDYQSYTIWEVTTGSNVSPACPIRLRDAWLSLVRRHAALRTFLIDITLGDNTNCKVHVVQKDSVTDVSILSAAEEAVLPALRRSFLRIDSSICLPQAFTICQTISGRVFCKLEGSHAFLDAASVLIILRDLSLAYDGLLHRIPGQLYSSAVSWLQKQPDAEDQMRYWKRQLEDASPCIFPGLRRQVAHSETLVVNVPLADTATLMPFCTIHGLTISNVLQVAWGLTLRWYTASDNVCFGTLISGRDSPIPDIDSIVGSFFNVLVCQLHFGREDSLLDILRRNQVETGNRLLNQHCSLLEILRFSKYFGQPLFNTCISVEQPLSIDSSEASLCFKDVETHEPTEYDLIATITIGKADVRLALTYKSSLLTEEQASDVATRFRLSISDILTLCDA</sequence>
<accession>A0A5N7C5W2</accession>
<dbReference type="Pfam" id="PF00501">
    <property type="entry name" value="AMP-binding"/>
    <property type="match status" value="1"/>
</dbReference>
<dbReference type="Proteomes" id="UP000326877">
    <property type="component" value="Unassembled WGS sequence"/>
</dbReference>
<dbReference type="InterPro" id="IPR045851">
    <property type="entry name" value="AMP-bd_C_sf"/>
</dbReference>
<dbReference type="GO" id="GO:0031177">
    <property type="term" value="F:phosphopantetheine binding"/>
    <property type="evidence" value="ECO:0007669"/>
    <property type="project" value="InterPro"/>
</dbReference>
<dbReference type="InterPro" id="IPR010071">
    <property type="entry name" value="AA_adenyl_dom"/>
</dbReference>
<dbReference type="InterPro" id="IPR001242">
    <property type="entry name" value="Condensation_dom"/>
</dbReference>
<feature type="domain" description="Carrier" evidence="6">
    <location>
        <begin position="559"/>
        <end position="632"/>
    </location>
</feature>
<proteinExistence type="inferred from homology"/>
<evidence type="ECO:0000256" key="1">
    <source>
        <dbReference type="ARBA" id="ARBA00022450"/>
    </source>
</evidence>
<evidence type="ECO:0000256" key="3">
    <source>
        <dbReference type="ARBA" id="ARBA00022598"/>
    </source>
</evidence>
<dbReference type="InterPro" id="IPR009081">
    <property type="entry name" value="PP-bd_ACP"/>
</dbReference>
<reference evidence="7" key="1">
    <citation type="submission" date="2019-04" db="EMBL/GenBank/DDBJ databases">
        <title>Friends and foes A comparative genomics studyof 23 Aspergillus species from section Flavi.</title>
        <authorList>
            <consortium name="DOE Joint Genome Institute"/>
            <person name="Kjaerbolling I."/>
            <person name="Vesth T."/>
            <person name="Frisvad J.C."/>
            <person name="Nybo J.L."/>
            <person name="Theobald S."/>
            <person name="Kildgaard S."/>
            <person name="Isbrandt T."/>
            <person name="Kuo A."/>
            <person name="Sato A."/>
            <person name="Lyhne E.K."/>
            <person name="Kogle M.E."/>
            <person name="Wiebenga A."/>
            <person name="Kun R.S."/>
            <person name="Lubbers R.J."/>
            <person name="Makela M.R."/>
            <person name="Barry K."/>
            <person name="Chovatia M."/>
            <person name="Clum A."/>
            <person name="Daum C."/>
            <person name="Haridas S."/>
            <person name="He G."/>
            <person name="LaButti K."/>
            <person name="Lipzen A."/>
            <person name="Mondo S."/>
            <person name="Riley R."/>
            <person name="Salamov A."/>
            <person name="Simmons B.A."/>
            <person name="Magnuson J.K."/>
            <person name="Henrissat B."/>
            <person name="Mortensen U.H."/>
            <person name="Larsen T.O."/>
            <person name="Devries R.P."/>
            <person name="Grigoriev I.V."/>
            <person name="Machida M."/>
            <person name="Baker S.E."/>
            <person name="Andersen M.R."/>
        </authorList>
    </citation>
    <scope>NUCLEOTIDE SEQUENCE [LARGE SCALE GENOMIC DNA]</scope>
    <source>
        <strain evidence="7">IBT 14317</strain>
    </source>
</reference>
<evidence type="ECO:0000256" key="2">
    <source>
        <dbReference type="ARBA" id="ARBA00022553"/>
    </source>
</evidence>
<dbReference type="EMBL" id="ML735265">
    <property type="protein sequence ID" value="KAE8389501.1"/>
    <property type="molecule type" value="Genomic_DNA"/>
</dbReference>
<dbReference type="Gene3D" id="1.10.1200.10">
    <property type="entry name" value="ACP-like"/>
    <property type="match status" value="2"/>
</dbReference>
<dbReference type="SUPFAM" id="SSF47336">
    <property type="entry name" value="ACP-like"/>
    <property type="match status" value="2"/>
</dbReference>
<dbReference type="GO" id="GO:0016874">
    <property type="term" value="F:ligase activity"/>
    <property type="evidence" value="ECO:0007669"/>
    <property type="project" value="UniProtKB-KW"/>
</dbReference>
<dbReference type="PROSITE" id="PS00455">
    <property type="entry name" value="AMP_BINDING"/>
    <property type="match status" value="1"/>
</dbReference>
<dbReference type="Pfam" id="PF00550">
    <property type="entry name" value="PP-binding"/>
    <property type="match status" value="2"/>
</dbReference>
<dbReference type="GO" id="GO:0044550">
    <property type="term" value="P:secondary metabolite biosynthetic process"/>
    <property type="evidence" value="ECO:0007669"/>
    <property type="project" value="TreeGrafter"/>
</dbReference>
<dbReference type="SMART" id="SM00823">
    <property type="entry name" value="PKS_PP"/>
    <property type="match status" value="2"/>
</dbReference>
<dbReference type="InterPro" id="IPR020845">
    <property type="entry name" value="AMP-binding_CS"/>
</dbReference>
<dbReference type="FunFam" id="3.40.50.12780:FF:000014">
    <property type="entry name" value="Nonribosomal peptide synthetase 1"/>
    <property type="match status" value="1"/>
</dbReference>
<dbReference type="Pfam" id="PF00668">
    <property type="entry name" value="Condensation"/>
    <property type="match status" value="2"/>
</dbReference>
<keyword evidence="1" id="KW-0596">Phosphopantetheine</keyword>
<dbReference type="CDD" id="cd19545">
    <property type="entry name" value="FUM14_C_NRPS-like"/>
    <property type="match status" value="1"/>
</dbReference>
<name>A0A5N7C5W2_PETAA</name>
<keyword evidence="4" id="KW-0808">Transferase</keyword>
<dbReference type="InterPro" id="IPR023213">
    <property type="entry name" value="CAT-like_dom_sf"/>
</dbReference>
<keyword evidence="3" id="KW-0436">Ligase</keyword>
<dbReference type="CDD" id="cd05918">
    <property type="entry name" value="A_NRPS_SidN3_like"/>
    <property type="match status" value="1"/>
</dbReference>
<evidence type="ECO:0000256" key="5">
    <source>
        <dbReference type="ARBA" id="ARBA00029454"/>
    </source>
</evidence>
<feature type="domain" description="Carrier" evidence="6">
    <location>
        <begin position="1217"/>
        <end position="1290"/>
    </location>
</feature>
<dbReference type="PANTHER" id="PTHR45527:SF3">
    <property type="entry name" value="SIDEROPHORE SYNTHETASE (EUROFUNG)"/>
    <property type="match status" value="1"/>
</dbReference>
<dbReference type="Gene3D" id="3.30.300.30">
    <property type="match status" value="2"/>
</dbReference>
<dbReference type="SUPFAM" id="SSF52777">
    <property type="entry name" value="CoA-dependent acyltransferases"/>
    <property type="match status" value="4"/>
</dbReference>
<protein>
    <recommendedName>
        <fullName evidence="6">Carrier domain-containing protein</fullName>
    </recommendedName>
</protein>
<dbReference type="PANTHER" id="PTHR45527">
    <property type="entry name" value="NONRIBOSOMAL PEPTIDE SYNTHETASE"/>
    <property type="match status" value="1"/>
</dbReference>
<dbReference type="GO" id="GO:0005737">
    <property type="term" value="C:cytoplasm"/>
    <property type="evidence" value="ECO:0007669"/>
    <property type="project" value="TreeGrafter"/>
</dbReference>
<evidence type="ECO:0000256" key="4">
    <source>
        <dbReference type="ARBA" id="ARBA00022679"/>
    </source>
</evidence>
<dbReference type="Gene3D" id="2.30.38.10">
    <property type="entry name" value="Luciferase, Domain 3"/>
    <property type="match status" value="1"/>
</dbReference>
<dbReference type="Gene3D" id="3.30.559.30">
    <property type="entry name" value="Nonribosomal peptide synthetase, condensation domain"/>
    <property type="match status" value="2"/>
</dbReference>
<dbReference type="InterPro" id="IPR000873">
    <property type="entry name" value="AMP-dep_synth/lig_dom"/>
</dbReference>
<dbReference type="GO" id="GO:1904091">
    <property type="term" value="F:non-ribosomal peptide synthetase activity"/>
    <property type="evidence" value="ECO:0007669"/>
    <property type="project" value="UniProtKB-ARBA"/>
</dbReference>
<gene>
    <name evidence="7" type="ORF">BDV23DRAFT_184411</name>
</gene>
<keyword evidence="2" id="KW-0597">Phosphoprotein</keyword>
<dbReference type="InterPro" id="IPR036736">
    <property type="entry name" value="ACP-like_sf"/>
</dbReference>
<dbReference type="GO" id="GO:0016740">
    <property type="term" value="F:transferase activity"/>
    <property type="evidence" value="ECO:0007669"/>
    <property type="project" value="UniProtKB-KW"/>
</dbReference>
<dbReference type="PROSITE" id="PS50075">
    <property type="entry name" value="CARRIER"/>
    <property type="match status" value="2"/>
</dbReference>
<dbReference type="CDD" id="cd19542">
    <property type="entry name" value="CT_NRPS-like"/>
    <property type="match status" value="1"/>
</dbReference>
<evidence type="ECO:0000259" key="6">
    <source>
        <dbReference type="PROSITE" id="PS50075"/>
    </source>
</evidence>
<dbReference type="SUPFAM" id="SSF56801">
    <property type="entry name" value="Acetyl-CoA synthetase-like"/>
    <property type="match status" value="1"/>
</dbReference>